<keyword evidence="6 8" id="KW-1133">Transmembrane helix</keyword>
<comment type="function">
    <text evidence="1 8">Involved in the import of GDP-mannose from the cytoplasm into the Golgi lumen.</text>
</comment>
<feature type="transmembrane region" description="Helical" evidence="8">
    <location>
        <begin position="83"/>
        <end position="101"/>
    </location>
</feature>
<dbReference type="EMBL" id="ML732367">
    <property type="protein sequence ID" value="KAB8068895.1"/>
    <property type="molecule type" value="Genomic_DNA"/>
</dbReference>
<dbReference type="GO" id="GO:0030659">
    <property type="term" value="C:cytoplasmic vesicle membrane"/>
    <property type="evidence" value="ECO:0007669"/>
    <property type="project" value="UniProtKB-SubCell"/>
</dbReference>
<keyword evidence="8" id="KW-0968">Cytoplasmic vesicle</keyword>
<keyword evidence="5 8" id="KW-0256">Endoplasmic reticulum</keyword>
<sequence>MAYASQEIGHEDPETGCLIKLPEVYETDEKIIYGSEHISEKSTERLIPGTGFIIWTGINILSTVAIVFTNKSILSDPSFRNSQVSFAAYHFFVTGATLWAASRPWCGFFVPKSVAIIQMLPLSAAMGVQVILQNLGLAHSSVMFHQLARLLLTPVTALLNYALYRAKVPRAAIIPLILLCVGVGIVSYYDSLPTTDGKVTTSCAGILFAFSGVGASAIYTVWIGHYHKKLEMSSMQLLLNQAPVSAGLLMCIIPWIETPPTVSFVPGSTWFLILLSGVFACLVNLSGFYIIDAAGPVSSTVIGQLKTCIIVGFGWASSRHIIMSQSILGIFMALVGMSMYMNIVLRNQSKA</sequence>
<feature type="transmembrane region" description="Helical" evidence="8">
    <location>
        <begin position="113"/>
        <end position="132"/>
    </location>
</feature>
<accession>A0A5N5WM60</accession>
<evidence type="ECO:0000256" key="5">
    <source>
        <dbReference type="ARBA" id="ARBA00022824"/>
    </source>
</evidence>
<keyword evidence="7 8" id="KW-0472">Membrane</keyword>
<comment type="similarity">
    <text evidence="2 8">Belongs to the TPT transporter family. SLC35D subfamily.</text>
</comment>
<dbReference type="GO" id="GO:0005789">
    <property type="term" value="C:endoplasmic reticulum membrane"/>
    <property type="evidence" value="ECO:0007669"/>
    <property type="project" value="UniProtKB-SubCell"/>
</dbReference>
<dbReference type="Proteomes" id="UP000326565">
    <property type="component" value="Unassembled WGS sequence"/>
</dbReference>
<evidence type="ECO:0000256" key="4">
    <source>
        <dbReference type="ARBA" id="ARBA00022692"/>
    </source>
</evidence>
<evidence type="ECO:0000256" key="3">
    <source>
        <dbReference type="ARBA" id="ARBA00011182"/>
    </source>
</evidence>
<proteinExistence type="inferred from homology"/>
<dbReference type="OrthoDB" id="5547497at2759"/>
<dbReference type="PANTHER" id="PTHR11132">
    <property type="entry name" value="SOLUTE CARRIER FAMILY 35"/>
    <property type="match status" value="1"/>
</dbReference>
<evidence type="ECO:0000256" key="1">
    <source>
        <dbReference type="ARBA" id="ARBA00003420"/>
    </source>
</evidence>
<keyword evidence="8" id="KW-0762">Sugar transport</keyword>
<dbReference type="GO" id="GO:0000139">
    <property type="term" value="C:Golgi membrane"/>
    <property type="evidence" value="ECO:0007669"/>
    <property type="project" value="UniProtKB-SubCell"/>
</dbReference>
<reference evidence="9 10" key="1">
    <citation type="submission" date="2019-04" db="EMBL/GenBank/DDBJ databases">
        <title>Friends and foes A comparative genomics study of 23 Aspergillus species from section Flavi.</title>
        <authorList>
            <consortium name="DOE Joint Genome Institute"/>
            <person name="Kjaerbolling I."/>
            <person name="Vesth T."/>
            <person name="Frisvad J.C."/>
            <person name="Nybo J.L."/>
            <person name="Theobald S."/>
            <person name="Kildgaard S."/>
            <person name="Isbrandt T."/>
            <person name="Kuo A."/>
            <person name="Sato A."/>
            <person name="Lyhne E.K."/>
            <person name="Kogle M.E."/>
            <person name="Wiebenga A."/>
            <person name="Kun R.S."/>
            <person name="Lubbers R.J."/>
            <person name="Makela M.R."/>
            <person name="Barry K."/>
            <person name="Chovatia M."/>
            <person name="Clum A."/>
            <person name="Daum C."/>
            <person name="Haridas S."/>
            <person name="He G."/>
            <person name="LaButti K."/>
            <person name="Lipzen A."/>
            <person name="Mondo S."/>
            <person name="Riley R."/>
            <person name="Salamov A."/>
            <person name="Simmons B.A."/>
            <person name="Magnuson J.K."/>
            <person name="Henrissat B."/>
            <person name="Mortensen U.H."/>
            <person name="Larsen T.O."/>
            <person name="Devries R.P."/>
            <person name="Grigoriev I.V."/>
            <person name="Machida M."/>
            <person name="Baker S.E."/>
            <person name="Andersen M.R."/>
        </authorList>
    </citation>
    <scope>NUCLEOTIDE SEQUENCE [LARGE SCALE GENOMIC DNA]</scope>
    <source>
        <strain evidence="9 10">CBS 151.66</strain>
    </source>
</reference>
<evidence type="ECO:0000256" key="6">
    <source>
        <dbReference type="ARBA" id="ARBA00022989"/>
    </source>
</evidence>
<feature type="transmembrane region" description="Helical" evidence="8">
    <location>
        <begin position="144"/>
        <end position="164"/>
    </location>
</feature>
<comment type="subcellular location">
    <subcellularLocation>
        <location evidence="8">Golgi apparatus membrane</location>
        <topology evidence="8">Multi-pass membrane protein</topology>
    </subcellularLocation>
    <subcellularLocation>
        <location evidence="8">Cytoplasmic vesicle membrane</location>
        <topology evidence="8">Multi-pass membrane protein</topology>
    </subcellularLocation>
    <subcellularLocation>
        <location evidence="8">Endoplasmic reticulum membrane</location>
        <topology evidence="8">Multi-pass membrane protein</topology>
    </subcellularLocation>
</comment>
<keyword evidence="4 8" id="KW-0812">Transmembrane</keyword>
<evidence type="ECO:0000313" key="9">
    <source>
        <dbReference type="EMBL" id="KAB8068895.1"/>
    </source>
</evidence>
<protein>
    <recommendedName>
        <fullName evidence="8">GDP-mannose transporter</fullName>
        <shortName evidence="8">GMT</shortName>
    </recommendedName>
</protein>
<gene>
    <name evidence="9" type="ORF">BDV29DRAFT_195304</name>
</gene>
<feature type="transmembrane region" description="Helical" evidence="8">
    <location>
        <begin position="268"/>
        <end position="290"/>
    </location>
</feature>
<comment type="subunit">
    <text evidence="3 8">Homooligomer.</text>
</comment>
<dbReference type="InterPro" id="IPR050186">
    <property type="entry name" value="TPT_transporter"/>
</dbReference>
<feature type="transmembrane region" description="Helical" evidence="8">
    <location>
        <begin position="204"/>
        <end position="225"/>
    </location>
</feature>
<keyword evidence="8" id="KW-0813">Transport</keyword>
<evidence type="ECO:0000313" key="10">
    <source>
        <dbReference type="Proteomes" id="UP000326565"/>
    </source>
</evidence>
<name>A0A5N5WM60_9EURO</name>
<keyword evidence="8" id="KW-0333">Golgi apparatus</keyword>
<organism evidence="9 10">
    <name type="scientific">Aspergillus leporis</name>
    <dbReference type="NCBI Taxonomy" id="41062"/>
    <lineage>
        <taxon>Eukaryota</taxon>
        <taxon>Fungi</taxon>
        <taxon>Dikarya</taxon>
        <taxon>Ascomycota</taxon>
        <taxon>Pezizomycotina</taxon>
        <taxon>Eurotiomycetes</taxon>
        <taxon>Eurotiomycetidae</taxon>
        <taxon>Eurotiales</taxon>
        <taxon>Aspergillaceae</taxon>
        <taxon>Aspergillus</taxon>
        <taxon>Aspergillus subgen. Circumdati</taxon>
    </lineage>
</organism>
<feature type="transmembrane region" description="Helical" evidence="8">
    <location>
        <begin position="46"/>
        <end position="68"/>
    </location>
</feature>
<feature type="transmembrane region" description="Helical" evidence="8">
    <location>
        <begin position="171"/>
        <end position="189"/>
    </location>
</feature>
<feature type="transmembrane region" description="Helical" evidence="8">
    <location>
        <begin position="297"/>
        <end position="316"/>
    </location>
</feature>
<feature type="transmembrane region" description="Helical" evidence="8">
    <location>
        <begin position="322"/>
        <end position="345"/>
    </location>
</feature>
<evidence type="ECO:0000256" key="7">
    <source>
        <dbReference type="ARBA" id="ARBA00023136"/>
    </source>
</evidence>
<evidence type="ECO:0000256" key="2">
    <source>
        <dbReference type="ARBA" id="ARBA00010425"/>
    </source>
</evidence>
<keyword evidence="10" id="KW-1185">Reference proteome</keyword>
<feature type="transmembrane region" description="Helical" evidence="8">
    <location>
        <begin position="237"/>
        <end position="256"/>
    </location>
</feature>
<dbReference type="AlphaFoldDB" id="A0A5N5WM60"/>
<evidence type="ECO:0000256" key="8">
    <source>
        <dbReference type="RuleBase" id="RU367097"/>
    </source>
</evidence>